<organism evidence="1 2">
    <name type="scientific">Nostoc flagelliforme CCNUN1</name>
    <dbReference type="NCBI Taxonomy" id="2038116"/>
    <lineage>
        <taxon>Bacteria</taxon>
        <taxon>Bacillati</taxon>
        <taxon>Cyanobacteriota</taxon>
        <taxon>Cyanophyceae</taxon>
        <taxon>Nostocales</taxon>
        <taxon>Nostocaceae</taxon>
        <taxon>Nostoc</taxon>
    </lineage>
</organism>
<dbReference type="KEGG" id="nfl:COO91_00264"/>
<dbReference type="EMBL" id="CP024785">
    <property type="protein sequence ID" value="AUB34444.1"/>
    <property type="molecule type" value="Genomic_DNA"/>
</dbReference>
<evidence type="ECO:0000313" key="1">
    <source>
        <dbReference type="EMBL" id="AUB34444.1"/>
    </source>
</evidence>
<protein>
    <submittedName>
        <fullName evidence="1">Uncharacterized protein</fullName>
    </submittedName>
</protein>
<keyword evidence="2" id="KW-1185">Reference proteome</keyword>
<dbReference type="AlphaFoldDB" id="A0A2K8SG57"/>
<proteinExistence type="predicted"/>
<evidence type="ECO:0000313" key="2">
    <source>
        <dbReference type="Proteomes" id="UP000232003"/>
    </source>
</evidence>
<dbReference type="Proteomes" id="UP000232003">
    <property type="component" value="Chromosome"/>
</dbReference>
<gene>
    <name evidence="1" type="ORF">COO91_00264</name>
</gene>
<accession>A0A2K8SG57</accession>
<reference evidence="1 2" key="1">
    <citation type="submission" date="2017-11" db="EMBL/GenBank/DDBJ databases">
        <title>Complete genome of a free-living desiccation-tolerant cyanobacterium and its photosynthetic adaptation to extreme terrestrial habitat.</title>
        <authorList>
            <person name="Shang J."/>
        </authorList>
    </citation>
    <scope>NUCLEOTIDE SEQUENCE [LARGE SCALE GENOMIC DNA]</scope>
    <source>
        <strain evidence="1 2">CCNUN1</strain>
    </source>
</reference>
<name>A0A2K8SG57_9NOSO</name>
<sequence>MGLMGSPPRPVTTNVFWNCGVPGVQAVEICLVQAGKNN</sequence>